<sequence>MAIKTFSFKDIESLLSIVQLEDREQLVSLIAVLKRITIEHKSLKQHDLFQFKDLLDKYNVVEAKLAEFLLNHLVN</sequence>
<dbReference type="AlphaFoldDB" id="A0A6P1E9V0"/>
<dbReference type="GeneID" id="69059687"/>
<organism evidence="1 2">
    <name type="scientific">Lentilactobacillus hilgardii</name>
    <name type="common">Lactobacillus hilgardii</name>
    <dbReference type="NCBI Taxonomy" id="1588"/>
    <lineage>
        <taxon>Bacteria</taxon>
        <taxon>Bacillati</taxon>
        <taxon>Bacillota</taxon>
        <taxon>Bacilli</taxon>
        <taxon>Lactobacillales</taxon>
        <taxon>Lactobacillaceae</taxon>
        <taxon>Lentilactobacillus</taxon>
    </lineage>
</organism>
<dbReference type="RefSeq" id="WP_159298873.1">
    <property type="nucleotide sequence ID" value="NZ_CP047124.1"/>
</dbReference>
<geneLocation type="plasmid" evidence="1 2">
    <name>unnamed3</name>
</geneLocation>
<dbReference type="Proteomes" id="UP000465035">
    <property type="component" value="Plasmid unnamed3"/>
</dbReference>
<accession>A0A6P1E9V0</accession>
<dbReference type="EMBL" id="CP047124">
    <property type="protein sequence ID" value="QHB53568.1"/>
    <property type="molecule type" value="Genomic_DNA"/>
</dbReference>
<keyword evidence="1" id="KW-0614">Plasmid</keyword>
<reference evidence="1 2" key="1">
    <citation type="submission" date="2019-12" db="EMBL/GenBank/DDBJ databases">
        <title>Lactobacillus hilgardii FLUB.</title>
        <authorList>
            <person name="Gustaw K."/>
        </authorList>
    </citation>
    <scope>NUCLEOTIDE SEQUENCE [LARGE SCALE GENOMIC DNA]</scope>
    <source>
        <strain evidence="1 2">FLUB</strain>
        <plasmid evidence="1 2">unnamed3</plasmid>
    </source>
</reference>
<protein>
    <submittedName>
        <fullName evidence="1">Uncharacterized protein</fullName>
    </submittedName>
</protein>
<evidence type="ECO:0000313" key="2">
    <source>
        <dbReference type="Proteomes" id="UP000465035"/>
    </source>
</evidence>
<dbReference type="SMR" id="A0A6P1E9V0"/>
<gene>
    <name evidence="1" type="ORF">GQR93_15085</name>
</gene>
<evidence type="ECO:0000313" key="1">
    <source>
        <dbReference type="EMBL" id="QHB53568.1"/>
    </source>
</evidence>
<name>A0A6P1E9V0_LENHI</name>
<proteinExistence type="predicted"/>